<gene>
    <name evidence="2" type="ORF">GQX73_g4581</name>
</gene>
<proteinExistence type="predicted"/>
<name>A0A7C8IU10_9PEZI</name>
<dbReference type="InterPro" id="IPR052158">
    <property type="entry name" value="INH-QAR"/>
</dbReference>
<evidence type="ECO:0000313" key="2">
    <source>
        <dbReference type="EMBL" id="KAF2969045.1"/>
    </source>
</evidence>
<reference evidence="2 3" key="1">
    <citation type="submission" date="2019-12" db="EMBL/GenBank/DDBJ databases">
        <title>Draft genome sequence of the ascomycete Xylaria multiplex DSM 110363.</title>
        <authorList>
            <person name="Buettner E."/>
            <person name="Kellner H."/>
        </authorList>
    </citation>
    <scope>NUCLEOTIDE SEQUENCE [LARGE SCALE GENOMIC DNA]</scope>
    <source>
        <strain evidence="2 3">DSM 110363</strain>
    </source>
</reference>
<dbReference type="InterPro" id="IPR029062">
    <property type="entry name" value="Class_I_gatase-like"/>
</dbReference>
<organism evidence="2 3">
    <name type="scientific">Xylaria multiplex</name>
    <dbReference type="NCBI Taxonomy" id="323545"/>
    <lineage>
        <taxon>Eukaryota</taxon>
        <taxon>Fungi</taxon>
        <taxon>Dikarya</taxon>
        <taxon>Ascomycota</taxon>
        <taxon>Pezizomycotina</taxon>
        <taxon>Sordariomycetes</taxon>
        <taxon>Xylariomycetidae</taxon>
        <taxon>Xylariales</taxon>
        <taxon>Xylariaceae</taxon>
        <taxon>Xylaria</taxon>
    </lineage>
</organism>
<dbReference type="SUPFAM" id="SSF52317">
    <property type="entry name" value="Class I glutamine amidotransferase-like"/>
    <property type="match status" value="1"/>
</dbReference>
<comment type="caution">
    <text evidence="2">The sequence shown here is derived from an EMBL/GenBank/DDBJ whole genome shotgun (WGS) entry which is preliminary data.</text>
</comment>
<dbReference type="EMBL" id="WUBL01000042">
    <property type="protein sequence ID" value="KAF2969045.1"/>
    <property type="molecule type" value="Genomic_DNA"/>
</dbReference>
<dbReference type="CDD" id="cd03139">
    <property type="entry name" value="GATase1_PfpI_2"/>
    <property type="match status" value="1"/>
</dbReference>
<dbReference type="PANTHER" id="PTHR43130:SF15">
    <property type="entry name" value="THIJ_PFPI FAMILY PROTEIN (AFU_ORTHOLOGUE AFUA_5G14240)"/>
    <property type="match status" value="1"/>
</dbReference>
<dbReference type="InParanoid" id="A0A7C8IU10"/>
<dbReference type="OrthoDB" id="543156at2759"/>
<sequence length="246" mass="26609">MSGQDKQPPTKFGVVLFPGFQALDVFGPLDALNNLSRMIPLEFTVLAATLDPVNTKVPSPGRIGQSVVPTHTFDNYPKDLEVLLVPGGFGARDPAITAPIVEFLKRIFPQLRHLLTVCTGSAIVAQSGLLDGKRATSNKRSWEWATSQGSAVEWVREARWVADGNIWTVRAKPSHLGSSIMVPYDDVLGLTDLAGRARFGHSSGVSAGIDLMFAFIADQYGEETAKQLADIAEYVRNPDSSVDPFA</sequence>
<dbReference type="PANTHER" id="PTHR43130">
    <property type="entry name" value="ARAC-FAMILY TRANSCRIPTIONAL REGULATOR"/>
    <property type="match status" value="1"/>
</dbReference>
<protein>
    <recommendedName>
        <fullName evidence="1">DJ-1/PfpI domain-containing protein</fullName>
    </recommendedName>
</protein>
<feature type="domain" description="DJ-1/PfpI" evidence="1">
    <location>
        <begin position="14"/>
        <end position="171"/>
    </location>
</feature>
<evidence type="ECO:0000313" key="3">
    <source>
        <dbReference type="Proteomes" id="UP000481858"/>
    </source>
</evidence>
<keyword evidence="3" id="KW-1185">Reference proteome</keyword>
<evidence type="ECO:0000259" key="1">
    <source>
        <dbReference type="Pfam" id="PF01965"/>
    </source>
</evidence>
<accession>A0A7C8IU10</accession>
<dbReference type="InterPro" id="IPR002818">
    <property type="entry name" value="DJ-1/PfpI"/>
</dbReference>
<dbReference type="Gene3D" id="3.40.50.880">
    <property type="match status" value="1"/>
</dbReference>
<dbReference type="Proteomes" id="UP000481858">
    <property type="component" value="Unassembled WGS sequence"/>
</dbReference>
<dbReference type="AlphaFoldDB" id="A0A7C8IU10"/>
<dbReference type="Pfam" id="PF01965">
    <property type="entry name" value="DJ-1_PfpI"/>
    <property type="match status" value="1"/>
</dbReference>